<evidence type="ECO:0000256" key="4">
    <source>
        <dbReference type="ARBA" id="ARBA00022898"/>
    </source>
</evidence>
<dbReference type="Pfam" id="PF01212">
    <property type="entry name" value="Beta_elim_lyase"/>
    <property type="match status" value="1"/>
</dbReference>
<organism evidence="6 7">
    <name type="scientific">Rhodovulum sulfidophilum</name>
    <name type="common">Rhodobacter sulfidophilus</name>
    <dbReference type="NCBI Taxonomy" id="35806"/>
    <lineage>
        <taxon>Bacteria</taxon>
        <taxon>Pseudomonadati</taxon>
        <taxon>Pseudomonadota</taxon>
        <taxon>Alphaproteobacteria</taxon>
        <taxon>Rhodobacterales</taxon>
        <taxon>Paracoccaceae</taxon>
        <taxon>Rhodovulum</taxon>
    </lineage>
</organism>
<dbReference type="InterPro" id="IPR015422">
    <property type="entry name" value="PyrdxlP-dep_Trfase_small"/>
</dbReference>
<dbReference type="InterPro" id="IPR015421">
    <property type="entry name" value="PyrdxlP-dep_Trfase_major"/>
</dbReference>
<reference evidence="6 7" key="1">
    <citation type="submission" date="2017-08" db="EMBL/GenBank/DDBJ databases">
        <title>Infants hospitalized years apart are colonized by the same room-sourced microbial strains.</title>
        <authorList>
            <person name="Brooks B."/>
            <person name="Olm M.R."/>
            <person name="Firek B.A."/>
            <person name="Baker R."/>
            <person name="Thomas B.C."/>
            <person name="Morowitz M.J."/>
            <person name="Banfield J.F."/>
        </authorList>
    </citation>
    <scope>NUCLEOTIDE SEQUENCE [LARGE SCALE GENOMIC DNA]</scope>
    <source>
        <strain evidence="6">S2_005_002_R2_34</strain>
    </source>
</reference>
<dbReference type="EMBL" id="QFPW01000002">
    <property type="protein sequence ID" value="PZQ51380.1"/>
    <property type="molecule type" value="Genomic_DNA"/>
</dbReference>
<dbReference type="SUPFAM" id="SSF53383">
    <property type="entry name" value="PLP-dependent transferases"/>
    <property type="match status" value="1"/>
</dbReference>
<gene>
    <name evidence="6" type="ORF">DI556_04215</name>
</gene>
<dbReference type="Gene3D" id="3.40.640.10">
    <property type="entry name" value="Type I PLP-dependent aspartate aminotransferase-like (Major domain)"/>
    <property type="match status" value="1"/>
</dbReference>
<keyword evidence="4" id="KW-0663">Pyridoxal phosphate</keyword>
<dbReference type="AlphaFoldDB" id="A0A2W5QIM9"/>
<dbReference type="GO" id="GO:0006520">
    <property type="term" value="P:amino acid metabolic process"/>
    <property type="evidence" value="ECO:0007669"/>
    <property type="project" value="InterPro"/>
</dbReference>
<comment type="cofactor">
    <cofactor evidence="1">
        <name>pyridoxal 5'-phosphate</name>
        <dbReference type="ChEBI" id="CHEBI:597326"/>
    </cofactor>
</comment>
<comment type="subunit">
    <text evidence="3">Homotetramer.</text>
</comment>
<comment type="similarity">
    <text evidence="2">Belongs to the threonine aldolase family.</text>
</comment>
<sequence>MWFTSDNGGPAHPAVLEALTRANEGFAPGYGAEAAMERITARIRAIFGAPEAVVHLVGTGTAANALALACLVRPWETVFCHVQAHIEEDECAAPEFFSDGAKLTTLPGADGRIDPAALADAIPARSGVHNVAAGALSLTNATEAGTLYTPDLVGELVGIAKAAGLRTHMDGARFANAVAALGVAPGALVEGIDVLSLGGTKNGCLGVEAVVFFDPARGAEFERRRKRGGHLFSKHRYLSAQIEAYLADGLWLELAGRANAAARRLADGIAAIPGARLMHPAEANAVFATLPRARLRAATEQGAHFYLWNPRDSYEGPDAEPIAARFFCDWSKTAAEVDALLRVLGAAR</sequence>
<dbReference type="PANTHER" id="PTHR48097:SF5">
    <property type="entry name" value="LOW SPECIFICITY L-THREONINE ALDOLASE"/>
    <property type="match status" value="1"/>
</dbReference>
<evidence type="ECO:0000256" key="3">
    <source>
        <dbReference type="ARBA" id="ARBA00011881"/>
    </source>
</evidence>
<dbReference type="GO" id="GO:0016829">
    <property type="term" value="F:lyase activity"/>
    <property type="evidence" value="ECO:0007669"/>
    <property type="project" value="InterPro"/>
</dbReference>
<comment type="caution">
    <text evidence="6">The sequence shown here is derived from an EMBL/GenBank/DDBJ whole genome shotgun (WGS) entry which is preliminary data.</text>
</comment>
<evidence type="ECO:0000256" key="2">
    <source>
        <dbReference type="ARBA" id="ARBA00006966"/>
    </source>
</evidence>
<dbReference type="InterPro" id="IPR015424">
    <property type="entry name" value="PyrdxlP-dep_Trfase"/>
</dbReference>
<evidence type="ECO:0000313" key="7">
    <source>
        <dbReference type="Proteomes" id="UP000249185"/>
    </source>
</evidence>
<protein>
    <submittedName>
        <fullName evidence="6">Low specificity L-threonine aldolase</fullName>
    </submittedName>
</protein>
<feature type="domain" description="Aromatic amino acid beta-eliminating lyase/threonine aldolase" evidence="5">
    <location>
        <begin position="3"/>
        <end position="288"/>
    </location>
</feature>
<proteinExistence type="inferred from homology"/>
<name>A0A2W5QIM9_RHOSU</name>
<accession>A0A2W5QIM9</accession>
<dbReference type="Proteomes" id="UP000249185">
    <property type="component" value="Unassembled WGS sequence"/>
</dbReference>
<dbReference type="InterPro" id="IPR001597">
    <property type="entry name" value="ArAA_b-elim_lyase/Thr_aldolase"/>
</dbReference>
<evidence type="ECO:0000256" key="1">
    <source>
        <dbReference type="ARBA" id="ARBA00001933"/>
    </source>
</evidence>
<evidence type="ECO:0000313" key="6">
    <source>
        <dbReference type="EMBL" id="PZQ51380.1"/>
    </source>
</evidence>
<evidence type="ECO:0000259" key="5">
    <source>
        <dbReference type="Pfam" id="PF01212"/>
    </source>
</evidence>
<dbReference type="Gene3D" id="3.90.1150.10">
    <property type="entry name" value="Aspartate Aminotransferase, domain 1"/>
    <property type="match status" value="1"/>
</dbReference>
<dbReference type="PANTHER" id="PTHR48097">
    <property type="entry name" value="L-THREONINE ALDOLASE-RELATED"/>
    <property type="match status" value="1"/>
</dbReference>